<dbReference type="CDD" id="cd13986">
    <property type="entry name" value="STKc_16"/>
    <property type="match status" value="1"/>
</dbReference>
<feature type="domain" description="Protein kinase" evidence="12">
    <location>
        <begin position="29"/>
        <end position="401"/>
    </location>
</feature>
<dbReference type="PROSITE" id="PS50011">
    <property type="entry name" value="PROTEIN_KINASE_DOM"/>
    <property type="match status" value="1"/>
</dbReference>
<accession>A0A0B1PC97</accession>
<evidence type="ECO:0000256" key="2">
    <source>
        <dbReference type="ARBA" id="ARBA00022527"/>
    </source>
</evidence>
<proteinExistence type="inferred from homology"/>
<evidence type="ECO:0000256" key="9">
    <source>
        <dbReference type="PROSITE-ProRule" id="PRU10141"/>
    </source>
</evidence>
<evidence type="ECO:0000256" key="7">
    <source>
        <dbReference type="ARBA" id="ARBA00047899"/>
    </source>
</evidence>
<dbReference type="Proteomes" id="UP000030854">
    <property type="component" value="Unassembled WGS sequence"/>
</dbReference>
<reference evidence="13 14" key="1">
    <citation type="journal article" date="2014" name="BMC Genomics">
        <title>Adaptive genomic structural variation in the grape powdery mildew pathogen, Erysiphe necator.</title>
        <authorList>
            <person name="Jones L."/>
            <person name="Riaz S."/>
            <person name="Morales-Cruz A."/>
            <person name="Amrine K.C."/>
            <person name="McGuire B."/>
            <person name="Gubler W.D."/>
            <person name="Walker M.A."/>
            <person name="Cantu D."/>
        </authorList>
    </citation>
    <scope>NUCLEOTIDE SEQUENCE [LARGE SCALE GENOMIC DNA]</scope>
    <source>
        <strain evidence="14">c</strain>
    </source>
</reference>
<dbReference type="InterPro" id="IPR052239">
    <property type="entry name" value="Ser/Thr-specific_kinases"/>
</dbReference>
<evidence type="ECO:0000256" key="10">
    <source>
        <dbReference type="RuleBase" id="RU000304"/>
    </source>
</evidence>
<dbReference type="GO" id="GO:0005773">
    <property type="term" value="C:vacuole"/>
    <property type="evidence" value="ECO:0007669"/>
    <property type="project" value="GOC"/>
</dbReference>
<dbReference type="GO" id="GO:0005524">
    <property type="term" value="F:ATP binding"/>
    <property type="evidence" value="ECO:0007669"/>
    <property type="project" value="UniProtKB-UniRule"/>
</dbReference>
<organism evidence="13 14">
    <name type="scientific">Uncinula necator</name>
    <name type="common">Grape powdery mildew</name>
    <dbReference type="NCBI Taxonomy" id="52586"/>
    <lineage>
        <taxon>Eukaryota</taxon>
        <taxon>Fungi</taxon>
        <taxon>Dikarya</taxon>
        <taxon>Ascomycota</taxon>
        <taxon>Pezizomycotina</taxon>
        <taxon>Leotiomycetes</taxon>
        <taxon>Erysiphales</taxon>
        <taxon>Erysiphaceae</taxon>
        <taxon>Erysiphe</taxon>
    </lineage>
</organism>
<keyword evidence="3" id="KW-0808">Transferase</keyword>
<dbReference type="PANTHER" id="PTHR45998:SF2">
    <property type="entry name" value="SERINE_THREONINE-PROTEIN KINASE 16"/>
    <property type="match status" value="1"/>
</dbReference>
<dbReference type="STRING" id="52586.A0A0B1PC97"/>
<dbReference type="InterPro" id="IPR000719">
    <property type="entry name" value="Prot_kinase_dom"/>
</dbReference>
<feature type="compositionally biased region" description="Basic and acidic residues" evidence="11">
    <location>
        <begin position="158"/>
        <end position="169"/>
    </location>
</feature>
<evidence type="ECO:0000256" key="11">
    <source>
        <dbReference type="SAM" id="MobiDB-lite"/>
    </source>
</evidence>
<dbReference type="FunFam" id="3.30.200.20:FF:000374">
    <property type="entry name" value="Serine/threonine protein kinase"/>
    <property type="match status" value="1"/>
</dbReference>
<feature type="compositionally biased region" description="Polar residues" evidence="11">
    <location>
        <begin position="178"/>
        <end position="187"/>
    </location>
</feature>
<dbReference type="HOGENOM" id="CLU_000288_109_1_1"/>
<evidence type="ECO:0000256" key="4">
    <source>
        <dbReference type="ARBA" id="ARBA00022741"/>
    </source>
</evidence>
<evidence type="ECO:0000256" key="8">
    <source>
        <dbReference type="ARBA" id="ARBA00048679"/>
    </source>
</evidence>
<keyword evidence="5 13" id="KW-0418">Kinase</keyword>
<sequence>MAQYVMDLFGSCMSCFPGKSALKINRYSLKISRLLGEGGFSYVYLVQDVNTEALYALKKIRCSFGQESVNLAMKEVEAYKIFAPHPNIIKCIDYSVLSDRSDPGVKTVYIILPYYRRGNLQDIINANLVNHTSFPEKQLMVLFLGVCRALKAMHDFGERNKRSDNEGQKKIKKRNDLSALSLNQEMNAKSEHINSSRETKDNTSDNEQQKLLSDESLTQDHEESISGKVEAYAHRDIKPGNIMIDDDGEQPILMDLGSIAPSPIAITSRSLALAVQDTAAEHSTMPYRAPELFDVKTGSNIDTKVDIWSLGCTLYACLIGKSPFEMRSDETGGSLSICVLSGDWRFPDEGNGGKKAKSKAVKEPISEINESIREVVRKCLKVEPTERPDVNELIAMTEDIIAKFS</sequence>
<dbReference type="Gene3D" id="1.10.510.10">
    <property type="entry name" value="Transferase(Phosphotransferase) domain 1"/>
    <property type="match status" value="2"/>
</dbReference>
<evidence type="ECO:0000259" key="12">
    <source>
        <dbReference type="PROSITE" id="PS50011"/>
    </source>
</evidence>
<comment type="similarity">
    <text evidence="10">Belongs to the protein kinase superfamily.</text>
</comment>
<dbReference type="PANTHER" id="PTHR45998">
    <property type="entry name" value="SERINE/THREONINE-PROTEIN KINASE 16"/>
    <property type="match status" value="1"/>
</dbReference>
<dbReference type="InterPro" id="IPR017441">
    <property type="entry name" value="Protein_kinase_ATP_BS"/>
</dbReference>
<feature type="compositionally biased region" description="Basic and acidic residues" evidence="11">
    <location>
        <begin position="188"/>
        <end position="203"/>
    </location>
</feature>
<evidence type="ECO:0000313" key="13">
    <source>
        <dbReference type="EMBL" id="KHJ34990.1"/>
    </source>
</evidence>
<keyword evidence="14" id="KW-1185">Reference proteome</keyword>
<gene>
    <name evidence="13" type="ORF">EV44_g2387</name>
</gene>
<dbReference type="AlphaFoldDB" id="A0A0B1PC97"/>
<dbReference type="OMA" id="AMHQYKV"/>
<name>A0A0B1PC97_UNCNE</name>
<dbReference type="SMART" id="SM00220">
    <property type="entry name" value="S_TKc"/>
    <property type="match status" value="1"/>
</dbReference>
<dbReference type="PROSITE" id="PS00107">
    <property type="entry name" value="PROTEIN_KINASE_ATP"/>
    <property type="match status" value="1"/>
</dbReference>
<dbReference type="FunFam" id="1.10.510.10:FF:000550">
    <property type="entry name" value="Serine/threonine kinase 16"/>
    <property type="match status" value="1"/>
</dbReference>
<protein>
    <recommendedName>
        <fullName evidence="1">non-specific serine/threonine protein kinase</fullName>
        <ecNumber evidence="1">2.7.11.1</ecNumber>
    </recommendedName>
</protein>
<comment type="catalytic activity">
    <reaction evidence="8">
        <text>L-seryl-[protein] + ATP = O-phospho-L-seryl-[protein] + ADP + H(+)</text>
        <dbReference type="Rhea" id="RHEA:17989"/>
        <dbReference type="Rhea" id="RHEA-COMP:9863"/>
        <dbReference type="Rhea" id="RHEA-COMP:11604"/>
        <dbReference type="ChEBI" id="CHEBI:15378"/>
        <dbReference type="ChEBI" id="CHEBI:29999"/>
        <dbReference type="ChEBI" id="CHEBI:30616"/>
        <dbReference type="ChEBI" id="CHEBI:83421"/>
        <dbReference type="ChEBI" id="CHEBI:456216"/>
        <dbReference type="EC" id="2.7.11.1"/>
    </reaction>
</comment>
<keyword evidence="4 9" id="KW-0547">Nucleotide-binding</keyword>
<dbReference type="PROSITE" id="PS00108">
    <property type="entry name" value="PROTEIN_KINASE_ST"/>
    <property type="match status" value="1"/>
</dbReference>
<dbReference type="GO" id="GO:0004674">
    <property type="term" value="F:protein serine/threonine kinase activity"/>
    <property type="evidence" value="ECO:0007669"/>
    <property type="project" value="UniProtKB-KW"/>
</dbReference>
<feature type="compositionally biased region" description="Basic and acidic residues" evidence="11">
    <location>
        <begin position="218"/>
        <end position="231"/>
    </location>
</feature>
<evidence type="ECO:0000256" key="5">
    <source>
        <dbReference type="ARBA" id="ARBA00022777"/>
    </source>
</evidence>
<keyword evidence="6 9" id="KW-0067">ATP-binding</keyword>
<dbReference type="EMBL" id="JNVN01000587">
    <property type="protein sequence ID" value="KHJ34990.1"/>
    <property type="molecule type" value="Genomic_DNA"/>
</dbReference>
<evidence type="ECO:0000256" key="3">
    <source>
        <dbReference type="ARBA" id="ARBA00022679"/>
    </source>
</evidence>
<dbReference type="OrthoDB" id="248923at2759"/>
<dbReference type="InterPro" id="IPR011009">
    <property type="entry name" value="Kinase-like_dom_sf"/>
</dbReference>
<feature type="binding site" evidence="9">
    <location>
        <position position="58"/>
    </location>
    <ligand>
        <name>ATP</name>
        <dbReference type="ChEBI" id="CHEBI:30616"/>
    </ligand>
</feature>
<dbReference type="EC" id="2.7.11.1" evidence="1"/>
<evidence type="ECO:0000256" key="6">
    <source>
        <dbReference type="ARBA" id="ARBA00022840"/>
    </source>
</evidence>
<dbReference type="Pfam" id="PF00069">
    <property type="entry name" value="Pkinase"/>
    <property type="match status" value="2"/>
</dbReference>
<evidence type="ECO:0000313" key="14">
    <source>
        <dbReference type="Proteomes" id="UP000030854"/>
    </source>
</evidence>
<dbReference type="GO" id="GO:0005794">
    <property type="term" value="C:Golgi apparatus"/>
    <property type="evidence" value="ECO:0007669"/>
    <property type="project" value="TreeGrafter"/>
</dbReference>
<dbReference type="SUPFAM" id="SSF56112">
    <property type="entry name" value="Protein kinase-like (PK-like)"/>
    <property type="match status" value="1"/>
</dbReference>
<comment type="caution">
    <text evidence="13">The sequence shown here is derived from an EMBL/GenBank/DDBJ whole genome shotgun (WGS) entry which is preliminary data.</text>
</comment>
<dbReference type="GO" id="GO:0032889">
    <property type="term" value="P:regulation of vacuole fusion, non-autophagic"/>
    <property type="evidence" value="ECO:0007669"/>
    <property type="project" value="TreeGrafter"/>
</dbReference>
<comment type="catalytic activity">
    <reaction evidence="7">
        <text>L-threonyl-[protein] + ATP = O-phospho-L-threonyl-[protein] + ADP + H(+)</text>
        <dbReference type="Rhea" id="RHEA:46608"/>
        <dbReference type="Rhea" id="RHEA-COMP:11060"/>
        <dbReference type="Rhea" id="RHEA-COMP:11605"/>
        <dbReference type="ChEBI" id="CHEBI:15378"/>
        <dbReference type="ChEBI" id="CHEBI:30013"/>
        <dbReference type="ChEBI" id="CHEBI:30616"/>
        <dbReference type="ChEBI" id="CHEBI:61977"/>
        <dbReference type="ChEBI" id="CHEBI:456216"/>
        <dbReference type="EC" id="2.7.11.1"/>
    </reaction>
</comment>
<dbReference type="GO" id="GO:0006624">
    <property type="term" value="P:vacuolar protein processing"/>
    <property type="evidence" value="ECO:0007669"/>
    <property type="project" value="TreeGrafter"/>
</dbReference>
<dbReference type="InterPro" id="IPR008271">
    <property type="entry name" value="Ser/Thr_kinase_AS"/>
</dbReference>
<evidence type="ECO:0000256" key="1">
    <source>
        <dbReference type="ARBA" id="ARBA00012513"/>
    </source>
</evidence>
<feature type="region of interest" description="Disordered" evidence="11">
    <location>
        <begin position="158"/>
        <end position="231"/>
    </location>
</feature>
<keyword evidence="2 10" id="KW-0723">Serine/threonine-protein kinase</keyword>